<evidence type="ECO:0000259" key="5">
    <source>
        <dbReference type="Pfam" id="PF01402"/>
    </source>
</evidence>
<dbReference type="KEGG" id="csy:CENSYa_1056"/>
<dbReference type="GO" id="GO:0006355">
    <property type="term" value="P:regulation of DNA-templated transcription"/>
    <property type="evidence" value="ECO:0007669"/>
    <property type="project" value="InterPro"/>
</dbReference>
<feature type="domain" description="Transcription factor NikR nickel binding C-terminal" evidence="6">
    <location>
        <begin position="65"/>
        <end position="130"/>
    </location>
</feature>
<dbReference type="InterPro" id="IPR013321">
    <property type="entry name" value="Arc_rbn_hlx_hlx"/>
</dbReference>
<evidence type="ECO:0000256" key="4">
    <source>
        <dbReference type="ARBA" id="ARBA00023163"/>
    </source>
</evidence>
<accession>A0RWH0</accession>
<reference evidence="7 8" key="1">
    <citation type="journal article" date="2006" name="Proc. Natl. Acad. Sci. U.S.A.">
        <title>Genomic analysis of the uncultivated marine crenarchaeote Cenarchaeum symbiosum.</title>
        <authorList>
            <person name="Hallam S.J."/>
            <person name="Konstantinidis K.T."/>
            <person name="Putnam N."/>
            <person name="Schleper C."/>
            <person name="Watanabe Y."/>
            <person name="Sugahara J."/>
            <person name="Preston C."/>
            <person name="de la Torre J."/>
            <person name="Richardson P.M."/>
            <person name="DeLong E.F."/>
        </authorList>
    </citation>
    <scope>NUCLEOTIDE SEQUENCE [LARGE SCALE GENOMIC DNA]</scope>
    <source>
        <strain evidence="8">A</strain>
    </source>
</reference>
<keyword evidence="3" id="KW-0238">DNA-binding</keyword>
<dbReference type="InterPro" id="IPR045865">
    <property type="entry name" value="ACT-like_dom_sf"/>
</dbReference>
<evidence type="ECO:0000256" key="3">
    <source>
        <dbReference type="ARBA" id="ARBA00023125"/>
    </source>
</evidence>
<feature type="domain" description="Ribbon-helix-helix protein CopG" evidence="5">
    <location>
        <begin position="7"/>
        <end position="44"/>
    </location>
</feature>
<dbReference type="Pfam" id="PF08753">
    <property type="entry name" value="NikR_C"/>
    <property type="match status" value="1"/>
</dbReference>
<name>A0RWH0_CENSY</name>
<dbReference type="PANTHER" id="PTHR34719">
    <property type="entry name" value="NICKEL-RESPONSIVE REGULATOR"/>
    <property type="match status" value="1"/>
</dbReference>
<dbReference type="HOGENOM" id="CLU_113319_0_1_2"/>
<keyword evidence="2" id="KW-0805">Transcription regulation</keyword>
<dbReference type="EnsemblBacteria" id="ABK77687">
    <property type="protein sequence ID" value="ABK77687"/>
    <property type="gene ID" value="CENSYa_1056"/>
</dbReference>
<evidence type="ECO:0000313" key="8">
    <source>
        <dbReference type="Proteomes" id="UP000000758"/>
    </source>
</evidence>
<keyword evidence="8" id="KW-1185">Reference proteome</keyword>
<dbReference type="Gene3D" id="1.10.1220.10">
    <property type="entry name" value="Met repressor-like"/>
    <property type="match status" value="1"/>
</dbReference>
<keyword evidence="4" id="KW-0804">Transcription</keyword>
<dbReference type="AlphaFoldDB" id="A0RWH0"/>
<dbReference type="PANTHER" id="PTHR34719:SF3">
    <property type="entry name" value="NICKEL-RESPONSIVE REGULATOR-RELATED"/>
    <property type="match status" value="1"/>
</dbReference>
<evidence type="ECO:0000256" key="1">
    <source>
        <dbReference type="ARBA" id="ARBA00008478"/>
    </source>
</evidence>
<gene>
    <name evidence="7" type="ordered locus">CENSYa_1056</name>
</gene>
<dbReference type="SUPFAM" id="SSF47598">
    <property type="entry name" value="Ribbon-helix-helix"/>
    <property type="match status" value="1"/>
</dbReference>
<proteinExistence type="inferred from homology"/>
<dbReference type="InterPro" id="IPR050192">
    <property type="entry name" value="CopG/NikR_regulator"/>
</dbReference>
<evidence type="ECO:0000313" key="7">
    <source>
        <dbReference type="EMBL" id="ABK77687.1"/>
    </source>
</evidence>
<dbReference type="InterPro" id="IPR014864">
    <property type="entry name" value="TF_NikR_Ni-bd_C"/>
</dbReference>
<sequence length="131" mass="14661">MADKSRIISVSLNSEMIRELDKLQESLGFTGRSEIVRAGIRTFVQEEKQKQGMEGKKSAILLVVHADEFDGQVAGIKRDYEALIRTHLHNTIDGGRCVELFLLDGDAKRIESVTRGFLTNKNMDSAKLVIL</sequence>
<protein>
    <submittedName>
        <fullName evidence="7">Transcriptional regulator</fullName>
    </submittedName>
</protein>
<evidence type="ECO:0000256" key="2">
    <source>
        <dbReference type="ARBA" id="ARBA00023015"/>
    </source>
</evidence>
<dbReference type="InterPro" id="IPR002145">
    <property type="entry name" value="CopG"/>
</dbReference>
<dbReference type="CDD" id="cd22231">
    <property type="entry name" value="RHH_NikR_HicB-like"/>
    <property type="match status" value="1"/>
</dbReference>
<dbReference type="InterPro" id="IPR010985">
    <property type="entry name" value="Ribbon_hlx_hlx"/>
</dbReference>
<dbReference type="InterPro" id="IPR027271">
    <property type="entry name" value="Acetolactate_synth/TF_NikR_C"/>
</dbReference>
<dbReference type="STRING" id="414004.CENSYa_1056"/>
<dbReference type="EMBL" id="DP000238">
    <property type="protein sequence ID" value="ABK77687.1"/>
    <property type="molecule type" value="Genomic_DNA"/>
</dbReference>
<dbReference type="Gene3D" id="3.30.70.1150">
    <property type="entry name" value="ACT-like. Chain A, domain 2"/>
    <property type="match status" value="1"/>
</dbReference>
<comment type="similarity">
    <text evidence="1">Belongs to the transcriptional regulatory CopG/NikR family.</text>
</comment>
<dbReference type="SUPFAM" id="SSF55021">
    <property type="entry name" value="ACT-like"/>
    <property type="match status" value="1"/>
</dbReference>
<dbReference type="GO" id="GO:0003677">
    <property type="term" value="F:DNA binding"/>
    <property type="evidence" value="ECO:0007669"/>
    <property type="project" value="UniProtKB-KW"/>
</dbReference>
<evidence type="ECO:0000259" key="6">
    <source>
        <dbReference type="Pfam" id="PF08753"/>
    </source>
</evidence>
<organism evidence="7 8">
    <name type="scientific">Cenarchaeum symbiosum (strain A)</name>
    <dbReference type="NCBI Taxonomy" id="414004"/>
    <lineage>
        <taxon>Archaea</taxon>
        <taxon>Nitrososphaerota</taxon>
        <taxon>Candidatus Cenarchaeales</taxon>
        <taxon>Candidatus Cenarchaeaceae</taxon>
        <taxon>Candidatus Cenarchaeum</taxon>
    </lineage>
</organism>
<dbReference type="Pfam" id="PF01402">
    <property type="entry name" value="RHH_1"/>
    <property type="match status" value="1"/>
</dbReference>
<dbReference type="Proteomes" id="UP000000758">
    <property type="component" value="Chromosome"/>
</dbReference>